<proteinExistence type="predicted"/>
<feature type="region of interest" description="Disordered" evidence="1">
    <location>
        <begin position="25"/>
        <end position="85"/>
    </location>
</feature>
<sequence>MYCGACCAAEDEAKSTAVVSSFPAAQDAVLPEPPAATPLPEPPEPKDKDTPQESVQNPPLAEPPEEVPPKEIETPPPVPAAEGGDFYITLDKRECGKLGLDTLFRRTPPALKVSKIKPGPVSEWNAANPDKQLLPNSLILEVNGEKTDVTKMYALIASEQQLHFRVCNKP</sequence>
<gene>
    <name evidence="2" type="ORF">BRAN1462_LOCUS57796</name>
</gene>
<dbReference type="AlphaFoldDB" id="A0A7S2QEB8"/>
<organism evidence="2">
    <name type="scientific">Zooxanthella nutricula</name>
    <dbReference type="NCBI Taxonomy" id="1333877"/>
    <lineage>
        <taxon>Eukaryota</taxon>
        <taxon>Sar</taxon>
        <taxon>Alveolata</taxon>
        <taxon>Dinophyceae</taxon>
        <taxon>Peridiniales</taxon>
        <taxon>Peridiniales incertae sedis</taxon>
        <taxon>Zooxanthella</taxon>
    </lineage>
</organism>
<accession>A0A7S2QEB8</accession>
<name>A0A7S2QEB8_9DINO</name>
<evidence type="ECO:0000313" key="2">
    <source>
        <dbReference type="EMBL" id="CAD9639974.1"/>
    </source>
</evidence>
<evidence type="ECO:0000256" key="1">
    <source>
        <dbReference type="SAM" id="MobiDB-lite"/>
    </source>
</evidence>
<reference evidence="2" key="1">
    <citation type="submission" date="2021-01" db="EMBL/GenBank/DDBJ databases">
        <authorList>
            <person name="Corre E."/>
            <person name="Pelletier E."/>
            <person name="Niang G."/>
            <person name="Scheremetjew M."/>
            <person name="Finn R."/>
            <person name="Kale V."/>
            <person name="Holt S."/>
            <person name="Cochrane G."/>
            <person name="Meng A."/>
            <person name="Brown T."/>
            <person name="Cohen L."/>
        </authorList>
    </citation>
    <scope>NUCLEOTIDE SEQUENCE</scope>
    <source>
        <strain evidence="2">RCC3387</strain>
    </source>
</reference>
<feature type="compositionally biased region" description="Pro residues" evidence="1">
    <location>
        <begin position="31"/>
        <end position="42"/>
    </location>
</feature>
<protein>
    <recommendedName>
        <fullName evidence="3">PDZ domain-containing protein</fullName>
    </recommendedName>
</protein>
<dbReference type="EMBL" id="HBGW01091082">
    <property type="protein sequence ID" value="CAD9639974.1"/>
    <property type="molecule type" value="Transcribed_RNA"/>
</dbReference>
<evidence type="ECO:0008006" key="3">
    <source>
        <dbReference type="Google" id="ProtNLM"/>
    </source>
</evidence>